<dbReference type="EMBL" id="CP003261">
    <property type="protein sequence ID" value="AGK98394.1"/>
    <property type="molecule type" value="Genomic_DNA"/>
</dbReference>
<dbReference type="AlphaFoldDB" id="R4KCW4"/>
<dbReference type="Proteomes" id="UP000013523">
    <property type="component" value="Chromosome"/>
</dbReference>
<dbReference type="STRING" id="86416.Clopa_3612"/>
<dbReference type="KEGG" id="cpas:Clopa_3612"/>
<dbReference type="RefSeq" id="WP_015616677.1">
    <property type="nucleotide sequence ID" value="NC_021182.1"/>
</dbReference>
<dbReference type="OrthoDB" id="1924089at2"/>
<gene>
    <name evidence="1" type="ORF">Clopa_3612</name>
</gene>
<accession>R4KCW4</accession>
<dbReference type="eggNOG" id="ENOG50341KY">
    <property type="taxonomic scope" value="Bacteria"/>
</dbReference>
<name>R4KCW4_CLOPA</name>
<evidence type="ECO:0000313" key="1">
    <source>
        <dbReference type="EMBL" id="AGK98394.1"/>
    </source>
</evidence>
<reference evidence="1 2" key="1">
    <citation type="submission" date="2012-01" db="EMBL/GenBank/DDBJ databases">
        <title>Complete sequence of chromosome of Clostridium pasteurianum BC1.</title>
        <authorList>
            <consortium name="US DOE Joint Genome Institute"/>
            <person name="Lucas S."/>
            <person name="Han J."/>
            <person name="Lapidus A."/>
            <person name="Cheng J.-F."/>
            <person name="Goodwin L."/>
            <person name="Pitluck S."/>
            <person name="Peters L."/>
            <person name="Mikhailova N."/>
            <person name="Teshima H."/>
            <person name="Detter J.C."/>
            <person name="Han C."/>
            <person name="Tapia R."/>
            <person name="Land M."/>
            <person name="Hauser L."/>
            <person name="Kyrpides N."/>
            <person name="Ivanova N."/>
            <person name="Pagani I."/>
            <person name="Dunn J."/>
            <person name="Taghavi S."/>
            <person name="Francis A."/>
            <person name="van der Lelie D."/>
            <person name="Woyke T."/>
        </authorList>
    </citation>
    <scope>NUCLEOTIDE SEQUENCE [LARGE SCALE GENOMIC DNA]</scope>
    <source>
        <strain evidence="1 2">BC1</strain>
    </source>
</reference>
<dbReference type="HOGENOM" id="CLU_1382000_0_0_9"/>
<keyword evidence="2" id="KW-1185">Reference proteome</keyword>
<dbReference type="PATRIC" id="fig|86416.3.peg.3610"/>
<protein>
    <submittedName>
        <fullName evidence="1">Uncharacterized protein</fullName>
    </submittedName>
</protein>
<organism evidence="1 2">
    <name type="scientific">Clostridium pasteurianum BC1</name>
    <dbReference type="NCBI Taxonomy" id="86416"/>
    <lineage>
        <taxon>Bacteria</taxon>
        <taxon>Bacillati</taxon>
        <taxon>Bacillota</taxon>
        <taxon>Clostridia</taxon>
        <taxon>Eubacteriales</taxon>
        <taxon>Clostridiaceae</taxon>
        <taxon>Clostridium</taxon>
    </lineage>
</organism>
<sequence>MNNKDYMGKLFKNFYDFISLAASRELEYVIFDARYTTYFNNKMKELLNDIKKQDEKDLEFSIMFNTKGEVAIIDSKIVGKYIGNYYNIQMEQYYKGAKLNKIVWDIINGKDKIKQDFIVVSYKIIYTVLNEIYMDIKYNGRILDEYKSGYGFGNYMGKDISIIIISILILEDICSYIGIEDRILLGYFKKIYDENI</sequence>
<proteinExistence type="predicted"/>
<evidence type="ECO:0000313" key="2">
    <source>
        <dbReference type="Proteomes" id="UP000013523"/>
    </source>
</evidence>